<keyword evidence="3" id="KW-1185">Reference proteome</keyword>
<gene>
    <name evidence="2" type="ORF">IGX34_16145</name>
</gene>
<dbReference type="EMBL" id="JACZZA010000010">
    <property type="protein sequence ID" value="MBE1161915.1"/>
    <property type="molecule type" value="Genomic_DNA"/>
</dbReference>
<feature type="signal peptide" evidence="1">
    <location>
        <begin position="1"/>
        <end position="17"/>
    </location>
</feature>
<keyword evidence="1" id="KW-0732">Signal</keyword>
<dbReference type="Proteomes" id="UP000651010">
    <property type="component" value="Unassembled WGS sequence"/>
</dbReference>
<name>A0ABR9GD18_9GAMM</name>
<evidence type="ECO:0000313" key="3">
    <source>
        <dbReference type="Proteomes" id="UP000651010"/>
    </source>
</evidence>
<evidence type="ECO:0000313" key="2">
    <source>
        <dbReference type="EMBL" id="MBE1161915.1"/>
    </source>
</evidence>
<proteinExistence type="predicted"/>
<evidence type="ECO:0008006" key="4">
    <source>
        <dbReference type="Google" id="ProtNLM"/>
    </source>
</evidence>
<evidence type="ECO:0000256" key="1">
    <source>
        <dbReference type="SAM" id="SignalP"/>
    </source>
</evidence>
<reference evidence="2 3" key="1">
    <citation type="submission" date="2020-09" db="EMBL/GenBank/DDBJ databases">
        <title>Dyella sp. 7MK23 isolated from forest soil.</title>
        <authorList>
            <person name="Fu J."/>
        </authorList>
    </citation>
    <scope>NUCLEOTIDE SEQUENCE [LARGE SCALE GENOMIC DNA]</scope>
    <source>
        <strain evidence="2 3">7MK23</strain>
    </source>
</reference>
<accession>A0ABR9GD18</accession>
<organism evidence="2 3">
    <name type="scientific">Dyella acidiphila</name>
    <dbReference type="NCBI Taxonomy" id="2775866"/>
    <lineage>
        <taxon>Bacteria</taxon>
        <taxon>Pseudomonadati</taxon>
        <taxon>Pseudomonadota</taxon>
        <taxon>Gammaproteobacteria</taxon>
        <taxon>Lysobacterales</taxon>
        <taxon>Rhodanobacteraceae</taxon>
        <taxon>Dyella</taxon>
    </lineage>
</organism>
<feature type="chain" id="PRO_5046619637" description="MipA/OmpV family protein" evidence="1">
    <location>
        <begin position="18"/>
        <end position="242"/>
    </location>
</feature>
<sequence>MRVALVATLLLAGPLHAQTGNFAGTVALSSQLVDRGIALTPVTPILQGAVNWSSAGGWMAGVSIGTQLRSPDRSEGLAQLGHYWTLSDDWRMQADATYYGYSGNTRASAYNRAEASVNWMYRDVLSFGLSAITLTGGDDHHPRGAADLDFHWPLPWHLSLAAGAGITQTLVTSRPPWPGAHHYYDYGYGGVSSYYGYGQLGLIWAWGPWQVELQRIATTSNIARQTGSLAAAPWVGTVSWSF</sequence>
<dbReference type="RefSeq" id="WP_192556750.1">
    <property type="nucleotide sequence ID" value="NZ_JACZZA010000010.1"/>
</dbReference>
<protein>
    <recommendedName>
        <fullName evidence="4">MipA/OmpV family protein</fullName>
    </recommendedName>
</protein>
<comment type="caution">
    <text evidence="2">The sequence shown here is derived from an EMBL/GenBank/DDBJ whole genome shotgun (WGS) entry which is preliminary data.</text>
</comment>